<organism evidence="1 2">
    <name type="scientific">Chryseobacterium nepalense</name>
    <dbReference type="NCBI Taxonomy" id="1854498"/>
    <lineage>
        <taxon>Bacteria</taxon>
        <taxon>Pseudomonadati</taxon>
        <taxon>Bacteroidota</taxon>
        <taxon>Flavobacteriia</taxon>
        <taxon>Flavobacteriales</taxon>
        <taxon>Weeksellaceae</taxon>
        <taxon>Chryseobacterium group</taxon>
        <taxon>Chryseobacterium</taxon>
    </lineage>
</organism>
<proteinExistence type="predicted"/>
<protein>
    <submittedName>
        <fullName evidence="1">DUF1572 domain-containing protein</fullName>
    </submittedName>
</protein>
<dbReference type="InterPro" id="IPR034660">
    <property type="entry name" value="DinB/YfiT-like"/>
</dbReference>
<evidence type="ECO:0000313" key="2">
    <source>
        <dbReference type="Proteomes" id="UP000830552"/>
    </source>
</evidence>
<keyword evidence="2" id="KW-1185">Reference proteome</keyword>
<dbReference type="Proteomes" id="UP000830552">
    <property type="component" value="Chromosome"/>
</dbReference>
<dbReference type="SUPFAM" id="SSF109854">
    <property type="entry name" value="DinB/YfiT-like putative metalloenzymes"/>
    <property type="match status" value="1"/>
</dbReference>
<dbReference type="EMBL" id="CP096203">
    <property type="protein sequence ID" value="UPQ74800.1"/>
    <property type="molecule type" value="Genomic_DNA"/>
</dbReference>
<dbReference type="RefSeq" id="WP_248389590.1">
    <property type="nucleotide sequence ID" value="NZ_CP096203.1"/>
</dbReference>
<accession>A0ABY4K608</accession>
<reference evidence="1" key="1">
    <citation type="submission" date="2022-04" db="EMBL/GenBank/DDBJ databases">
        <title>Evolutionary, genomic, and biogeographic characterization of Chryseobacterium nepalense represented by a plastic-degrading bacterium AC3.</title>
        <authorList>
            <person name="Yin Z."/>
            <person name="Liu X."/>
            <person name="Wang D."/>
            <person name="Xie Z."/>
        </authorList>
    </citation>
    <scope>NUCLEOTIDE SEQUENCE</scope>
    <source>
        <strain evidence="1">AC3</strain>
    </source>
</reference>
<name>A0ABY4K608_9FLAO</name>
<dbReference type="Gene3D" id="1.20.120.450">
    <property type="entry name" value="dinb family like domain"/>
    <property type="match status" value="1"/>
</dbReference>
<sequence length="159" mass="18359">MSSTSQIAKRFREVLLDGLWIANTNFKDQLSNVNMEQATAKIGSLNTIAMLTFHIDYYIAGLIHVFEGGNLEIRDQYSFDLPPVKSEEQWESLKSKLWKDAEKFAVLLEQMPDSKMNEGFVDEKYGTYLRNIDGMIEHCYYHLGQITLIKKLLQQKESA</sequence>
<evidence type="ECO:0000313" key="1">
    <source>
        <dbReference type="EMBL" id="UPQ74800.1"/>
    </source>
</evidence>
<gene>
    <name evidence="1" type="ORF">M0D58_12155</name>
</gene>